<evidence type="ECO:0000256" key="10">
    <source>
        <dbReference type="ARBA" id="ARBA00053664"/>
    </source>
</evidence>
<dbReference type="AlphaFoldDB" id="G9QMU8"/>
<dbReference type="CDD" id="cd04334">
    <property type="entry name" value="ProRS-INS"/>
    <property type="match status" value="1"/>
</dbReference>
<dbReference type="GO" id="GO:0140096">
    <property type="term" value="F:catalytic activity, acting on a protein"/>
    <property type="evidence" value="ECO:0007669"/>
    <property type="project" value="UniProtKB-ARBA"/>
</dbReference>
<comment type="caution">
    <text evidence="14">The sequence shown here is derived from an EMBL/GenBank/DDBJ whole genome shotgun (WGS) entry which is preliminary data.</text>
</comment>
<keyword evidence="6 12" id="KW-0067">ATP-binding</keyword>
<dbReference type="PANTHER" id="PTHR42753">
    <property type="entry name" value="MITOCHONDRIAL RIBOSOME PROTEIN L39/PROLYL-TRNA LIGASE FAMILY MEMBER"/>
    <property type="match status" value="1"/>
</dbReference>
<keyword evidence="7 12" id="KW-0648">Protein biosynthesis</keyword>
<comment type="subunit">
    <text evidence="2 12">Homodimer.</text>
</comment>
<evidence type="ECO:0000256" key="7">
    <source>
        <dbReference type="ARBA" id="ARBA00022917"/>
    </source>
</evidence>
<dbReference type="EC" id="6.1.1.15" evidence="12"/>
<accession>G9QMU8</accession>
<dbReference type="HAMAP" id="MF_01569">
    <property type="entry name" value="Pro_tRNA_synth_type1"/>
    <property type="match status" value="1"/>
</dbReference>
<keyword evidence="8 12" id="KW-0030">Aminoacyl-tRNA synthetase</keyword>
<dbReference type="HOGENOM" id="CLU_016739_0_0_9"/>
<dbReference type="NCBIfam" id="TIGR00409">
    <property type="entry name" value="proS_fam_II"/>
    <property type="match status" value="1"/>
</dbReference>
<evidence type="ECO:0000256" key="11">
    <source>
        <dbReference type="ARBA" id="ARBA00060755"/>
    </source>
</evidence>
<dbReference type="InterPro" id="IPR006195">
    <property type="entry name" value="aa-tRNA-synth_II"/>
</dbReference>
<dbReference type="GO" id="GO:0002161">
    <property type="term" value="F:aminoacyl-tRNA deacylase activity"/>
    <property type="evidence" value="ECO:0007669"/>
    <property type="project" value="InterPro"/>
</dbReference>
<evidence type="ECO:0000256" key="2">
    <source>
        <dbReference type="ARBA" id="ARBA00011738"/>
    </source>
</evidence>
<evidence type="ECO:0000256" key="9">
    <source>
        <dbReference type="ARBA" id="ARBA00047671"/>
    </source>
</evidence>
<dbReference type="FunFam" id="3.30.930.10:FF:000043">
    <property type="entry name" value="Proline--tRNA ligase"/>
    <property type="match status" value="1"/>
</dbReference>
<comment type="similarity">
    <text evidence="11 12">Belongs to the class-II aminoacyl-tRNA synthetase family. ProS type 1 subfamily.</text>
</comment>
<evidence type="ECO:0000256" key="6">
    <source>
        <dbReference type="ARBA" id="ARBA00022840"/>
    </source>
</evidence>
<feature type="domain" description="Aminoacyl-transfer RNA synthetases class-II family profile" evidence="13">
    <location>
        <begin position="65"/>
        <end position="497"/>
    </location>
</feature>
<dbReference type="SUPFAM" id="SSF55681">
    <property type="entry name" value="Class II aaRS and biotin synthetases"/>
    <property type="match status" value="1"/>
</dbReference>
<dbReference type="InterPro" id="IPR004154">
    <property type="entry name" value="Anticodon-bd"/>
</dbReference>
<evidence type="ECO:0000256" key="3">
    <source>
        <dbReference type="ARBA" id="ARBA00022490"/>
    </source>
</evidence>
<dbReference type="InterPro" id="IPR002314">
    <property type="entry name" value="aa-tRNA-synt_IIb"/>
</dbReference>
<dbReference type="InterPro" id="IPR033730">
    <property type="entry name" value="ProRS_core_prok"/>
</dbReference>
<comment type="function">
    <text evidence="10 12">Catalyzes the attachment of proline to tRNA(Pro) in a two-step reaction: proline is first activated by ATP to form Pro-AMP and then transferred to the acceptor end of tRNA(Pro). As ProRS can inadvertently accommodate and process non-cognate amino acids such as alanine and cysteine, to avoid such errors it has two additional distinct editing activities against alanine. One activity is designated as 'pretransfer' editing and involves the tRNA(Pro)-independent hydrolysis of activated Ala-AMP. The other activity is designated 'posttransfer' editing and involves deacylation of mischarged Ala-tRNA(Pro). The misacylated Cys-tRNA(Pro) is not edited by ProRS.</text>
</comment>
<keyword evidence="3 12" id="KW-0963">Cytoplasm</keyword>
<name>G9QMU8_9BACI</name>
<dbReference type="InterPro" id="IPR023717">
    <property type="entry name" value="Pro-tRNA-Synthase_IIa_type1"/>
</dbReference>
<dbReference type="SUPFAM" id="SSF52954">
    <property type="entry name" value="Class II aaRS ABD-related"/>
    <property type="match status" value="1"/>
</dbReference>
<dbReference type="Proteomes" id="UP000011747">
    <property type="component" value="Unassembled WGS sequence"/>
</dbReference>
<dbReference type="GO" id="GO:0004827">
    <property type="term" value="F:proline-tRNA ligase activity"/>
    <property type="evidence" value="ECO:0007669"/>
    <property type="project" value="UniProtKB-UniRule"/>
</dbReference>
<evidence type="ECO:0000256" key="1">
    <source>
        <dbReference type="ARBA" id="ARBA00004496"/>
    </source>
</evidence>
<dbReference type="InterPro" id="IPR036621">
    <property type="entry name" value="Anticodon-bd_dom_sf"/>
</dbReference>
<comment type="subcellular location">
    <subcellularLocation>
        <location evidence="1 12">Cytoplasm</location>
    </subcellularLocation>
</comment>
<dbReference type="PANTHER" id="PTHR42753:SF2">
    <property type="entry name" value="PROLINE--TRNA LIGASE"/>
    <property type="match status" value="1"/>
</dbReference>
<dbReference type="Gene3D" id="3.30.930.10">
    <property type="entry name" value="Bira Bifunctional Protein, Domain 2"/>
    <property type="match status" value="2"/>
</dbReference>
<dbReference type="CDD" id="cd00779">
    <property type="entry name" value="ProRS_core_prok"/>
    <property type="match status" value="1"/>
</dbReference>
<dbReference type="InterPro" id="IPR002316">
    <property type="entry name" value="Pro-tRNA-ligase_IIa"/>
</dbReference>
<dbReference type="Gene3D" id="3.40.50.800">
    <property type="entry name" value="Anticodon-binding domain"/>
    <property type="match status" value="1"/>
</dbReference>
<dbReference type="InterPro" id="IPR036754">
    <property type="entry name" value="YbaK/aa-tRNA-synt-asso_dom_sf"/>
</dbReference>
<sequence length="600" mass="68059">MIDRLLPDEETPCRKQRYLKQDRSIRNDGVLKMRQSQTLIPTMREIPADAETKSHQLLLRAGFIRQTASGIYTFLPLGKRVLKKVEEIVRQEMDAAGAVEMLMPSLQQAELWQESGRWYTYGPELMRLKDRHDREFALGPTHEEVVTSIVRDEIKSYKRFPLIVYQIQTKFRDEKRPRFGLLRGREFIMKDAYSFHSNTQSLDEVYDRIFQAYSNIFRRLGLNFRAVIADSGAMGGKDTHEFMVLSEIGEDTIAYSDSSDYAANIEMAPVVSTYEKPDEPLKERQKVSTPNAKTIEEVSKLLKVEETRCIKTLLFKVDDKYVLVLVRGDHEVNDVKVKNYFQASVVELASPEEVKSVLGCPIGSLGPVEVKEGIQVIADHAVQAIVNGVCGANEDGWHFVNVNPERDFQVTAYTDLRFIQEGDPSPDGKGTIRFAKGIEVGHVFKLGTRYSEAMGAYYLDENGKSQPMIMGCYGIGVSRTVSAVAEQFNDEKGFIWPKQIAPFDVHLIAVNTKDEVQRELAEQLYQSLQKERYEVLFDDRPERAGVKFADADLIGLPVRVTVGKKASEGIVEVKVRKTQETFEVPASDIVSQLASIFERL</sequence>
<evidence type="ECO:0000313" key="15">
    <source>
        <dbReference type="Proteomes" id="UP000011747"/>
    </source>
</evidence>
<dbReference type="GO" id="GO:0005829">
    <property type="term" value="C:cytosol"/>
    <property type="evidence" value="ECO:0007669"/>
    <property type="project" value="TreeGrafter"/>
</dbReference>
<keyword evidence="5 12" id="KW-0547">Nucleotide-binding</keyword>
<dbReference type="InterPro" id="IPR045864">
    <property type="entry name" value="aa-tRNA-synth_II/BPL/LPL"/>
</dbReference>
<evidence type="ECO:0000256" key="4">
    <source>
        <dbReference type="ARBA" id="ARBA00022598"/>
    </source>
</evidence>
<dbReference type="Pfam" id="PF03129">
    <property type="entry name" value="HGTP_anticodon"/>
    <property type="match status" value="1"/>
</dbReference>
<evidence type="ECO:0000256" key="5">
    <source>
        <dbReference type="ARBA" id="ARBA00022741"/>
    </source>
</evidence>
<dbReference type="CDD" id="cd00861">
    <property type="entry name" value="ProRS_anticodon_short"/>
    <property type="match status" value="1"/>
</dbReference>
<dbReference type="Gene3D" id="3.90.960.10">
    <property type="entry name" value="YbaK/aminoacyl-tRNA synthetase-associated domain"/>
    <property type="match status" value="1"/>
</dbReference>
<keyword evidence="15" id="KW-1185">Reference proteome</keyword>
<dbReference type="InterPro" id="IPR007214">
    <property type="entry name" value="YbaK/aa-tRNA-synth-assoc-dom"/>
</dbReference>
<dbReference type="Pfam" id="PF00587">
    <property type="entry name" value="tRNA-synt_2b"/>
    <property type="match status" value="1"/>
</dbReference>
<evidence type="ECO:0000313" key="14">
    <source>
        <dbReference type="EMBL" id="EHL76919.1"/>
    </source>
</evidence>
<keyword evidence="4 12" id="KW-0436">Ligase</keyword>
<dbReference type="FunFam" id="3.40.50.800:FF:000011">
    <property type="entry name" value="Proline--tRNA ligase"/>
    <property type="match status" value="1"/>
</dbReference>
<evidence type="ECO:0000256" key="8">
    <source>
        <dbReference type="ARBA" id="ARBA00023146"/>
    </source>
</evidence>
<comment type="domain">
    <text evidence="12">Consists of three domains: the N-terminal catalytic domain, the editing domain and the C-terminal anticodon-binding domain.</text>
</comment>
<evidence type="ECO:0000259" key="13">
    <source>
        <dbReference type="PROSITE" id="PS50862"/>
    </source>
</evidence>
<dbReference type="PRINTS" id="PR01046">
    <property type="entry name" value="TRNASYNTHPRO"/>
</dbReference>
<evidence type="ECO:0000256" key="12">
    <source>
        <dbReference type="HAMAP-Rule" id="MF_01569"/>
    </source>
</evidence>
<dbReference type="Pfam" id="PF04073">
    <property type="entry name" value="tRNA_edit"/>
    <property type="match status" value="1"/>
</dbReference>
<dbReference type="PROSITE" id="PS50862">
    <property type="entry name" value="AA_TRNA_LIGASE_II"/>
    <property type="match status" value="1"/>
</dbReference>
<dbReference type="SUPFAM" id="SSF55826">
    <property type="entry name" value="YbaK/ProRS associated domain"/>
    <property type="match status" value="1"/>
</dbReference>
<comment type="catalytic activity">
    <reaction evidence="9 12">
        <text>tRNA(Pro) + L-proline + ATP = L-prolyl-tRNA(Pro) + AMP + diphosphate</text>
        <dbReference type="Rhea" id="RHEA:14305"/>
        <dbReference type="Rhea" id="RHEA-COMP:9700"/>
        <dbReference type="Rhea" id="RHEA-COMP:9702"/>
        <dbReference type="ChEBI" id="CHEBI:30616"/>
        <dbReference type="ChEBI" id="CHEBI:33019"/>
        <dbReference type="ChEBI" id="CHEBI:60039"/>
        <dbReference type="ChEBI" id="CHEBI:78442"/>
        <dbReference type="ChEBI" id="CHEBI:78532"/>
        <dbReference type="ChEBI" id="CHEBI:456215"/>
        <dbReference type="EC" id="6.1.1.15"/>
    </reaction>
</comment>
<dbReference type="PIRSF" id="PIRSF001535">
    <property type="entry name" value="ProRS_1"/>
    <property type="match status" value="1"/>
</dbReference>
<organism evidence="14 15">
    <name type="scientific">Bacillus smithii 7_3_47FAA</name>
    <dbReference type="NCBI Taxonomy" id="665952"/>
    <lineage>
        <taxon>Bacteria</taxon>
        <taxon>Bacillati</taxon>
        <taxon>Bacillota</taxon>
        <taxon>Bacilli</taxon>
        <taxon>Bacillales</taxon>
        <taxon>Bacillaceae</taxon>
        <taxon>Bacillus</taxon>
    </lineage>
</organism>
<dbReference type="FunFam" id="3.30.930.10:FF:000065">
    <property type="entry name" value="Proline--tRNA ligase"/>
    <property type="match status" value="1"/>
</dbReference>
<reference evidence="14 15" key="1">
    <citation type="submission" date="2011-09" db="EMBL/GenBank/DDBJ databases">
        <title>The Genome Sequence of Bacillus smithii 7_3_47FAA.</title>
        <authorList>
            <consortium name="The Broad Institute Genome Sequencing Platform"/>
            <person name="Earl A."/>
            <person name="Ward D."/>
            <person name="Feldgarden M."/>
            <person name="Gevers D."/>
            <person name="Daigneault M."/>
            <person name="Strauss J."/>
            <person name="Allen-Vercoe E."/>
            <person name="Young S.K."/>
            <person name="Zeng Q."/>
            <person name="Gargeya S."/>
            <person name="Fitzgerald M."/>
            <person name="Haas B."/>
            <person name="Abouelleil A."/>
            <person name="Alvarado L."/>
            <person name="Arachchi H.M."/>
            <person name="Berlin A."/>
            <person name="Brown A."/>
            <person name="Chapman S.B."/>
            <person name="Chen Z."/>
            <person name="Dunbar C."/>
            <person name="Freedman E."/>
            <person name="Gearin G."/>
            <person name="Goldberg J."/>
            <person name="Griggs A."/>
            <person name="Gujja S."/>
            <person name="Heiman D."/>
            <person name="Howarth C."/>
            <person name="Larson L."/>
            <person name="Lui A."/>
            <person name="MacDonald P.J.P."/>
            <person name="Montmayeur A."/>
            <person name="Murphy C."/>
            <person name="Neiman D."/>
            <person name="Pearson M."/>
            <person name="Priest M."/>
            <person name="Roberts A."/>
            <person name="Saif S."/>
            <person name="Shea T."/>
            <person name="Shenoy N."/>
            <person name="Sisk P."/>
            <person name="Stolte C."/>
            <person name="Sykes S."/>
            <person name="Wortman J."/>
            <person name="Nusbaum C."/>
            <person name="Birren B."/>
        </authorList>
    </citation>
    <scope>NUCLEOTIDE SEQUENCE [LARGE SCALE GENOMIC DNA]</scope>
    <source>
        <strain evidence="14 15">7_3_47FAA</strain>
    </source>
</reference>
<dbReference type="GO" id="GO:0006433">
    <property type="term" value="P:prolyl-tRNA aminoacylation"/>
    <property type="evidence" value="ECO:0007669"/>
    <property type="project" value="UniProtKB-UniRule"/>
</dbReference>
<dbReference type="GO" id="GO:0005524">
    <property type="term" value="F:ATP binding"/>
    <property type="evidence" value="ECO:0007669"/>
    <property type="project" value="UniProtKB-UniRule"/>
</dbReference>
<proteinExistence type="inferred from homology"/>
<dbReference type="PATRIC" id="fig|665952.3.peg.2428"/>
<dbReference type="NCBIfam" id="NF006625">
    <property type="entry name" value="PRK09194.1"/>
    <property type="match status" value="1"/>
</dbReference>
<protein>
    <recommendedName>
        <fullName evidence="12">Proline--tRNA ligase</fullName>
        <ecNumber evidence="12">6.1.1.15</ecNumber>
    </recommendedName>
    <alternativeName>
        <fullName evidence="12">Prolyl-tRNA synthetase</fullName>
        <shortName evidence="12">ProRS</shortName>
    </alternativeName>
</protein>
<gene>
    <name evidence="12" type="primary">proS</name>
    <name evidence="14" type="ORF">HMPREF1015_00865</name>
</gene>
<dbReference type="GO" id="GO:0016740">
    <property type="term" value="F:transferase activity"/>
    <property type="evidence" value="ECO:0007669"/>
    <property type="project" value="UniProtKB-ARBA"/>
</dbReference>
<dbReference type="EMBL" id="ACWF01000120">
    <property type="protein sequence ID" value="EHL76919.1"/>
    <property type="molecule type" value="Genomic_DNA"/>
</dbReference>
<dbReference type="InterPro" id="IPR050062">
    <property type="entry name" value="Pro-tRNA_synthetase"/>
</dbReference>
<dbReference type="InterPro" id="IPR044140">
    <property type="entry name" value="ProRS_anticodon_short"/>
</dbReference>
<dbReference type="InterPro" id="IPR004500">
    <property type="entry name" value="Pro-tRNA-synth_IIa_bac-type"/>
</dbReference>